<dbReference type="InterPro" id="IPR045012">
    <property type="entry name" value="NLP"/>
</dbReference>
<dbReference type="STRING" id="35608.A0A2U1N5Z1"/>
<feature type="domain" description="PB1" evidence="7">
    <location>
        <begin position="709"/>
        <end position="789"/>
    </location>
</feature>
<comment type="caution">
    <text evidence="8">The sequence shown here is derived from an EMBL/GenBank/DDBJ whole genome shotgun (WGS) entry which is preliminary data.</text>
</comment>
<evidence type="ECO:0000259" key="7">
    <source>
        <dbReference type="PROSITE" id="PS51745"/>
    </source>
</evidence>
<protein>
    <submittedName>
        <fullName evidence="8">NIN-like protein</fullName>
    </submittedName>
</protein>
<keyword evidence="2" id="KW-0238">DNA-binding</keyword>
<evidence type="ECO:0000313" key="8">
    <source>
        <dbReference type="EMBL" id="PWA68930.1"/>
    </source>
</evidence>
<evidence type="ECO:0000259" key="6">
    <source>
        <dbReference type="PROSITE" id="PS51519"/>
    </source>
</evidence>
<dbReference type="OrthoDB" id="1671569at2759"/>
<dbReference type="Pfam" id="PF22922">
    <property type="entry name" value="GAF_NLP"/>
    <property type="match status" value="1"/>
</dbReference>
<feature type="domain" description="RWP-RK" evidence="6">
    <location>
        <begin position="629"/>
        <end position="714"/>
    </location>
</feature>
<dbReference type="GO" id="GO:0003700">
    <property type="term" value="F:DNA-binding transcription factor activity"/>
    <property type="evidence" value="ECO:0007669"/>
    <property type="project" value="InterPro"/>
</dbReference>
<evidence type="ECO:0000256" key="1">
    <source>
        <dbReference type="ARBA" id="ARBA00023015"/>
    </source>
</evidence>
<dbReference type="PANTHER" id="PTHR32002:SF35">
    <property type="entry name" value="PROTEIN NLP6"/>
    <property type="match status" value="1"/>
</dbReference>
<dbReference type="Proteomes" id="UP000245207">
    <property type="component" value="Unassembled WGS sequence"/>
</dbReference>
<dbReference type="Pfam" id="PF02042">
    <property type="entry name" value="RWP-RK"/>
    <property type="match status" value="1"/>
</dbReference>
<feature type="region of interest" description="Disordered" evidence="5">
    <location>
        <begin position="24"/>
        <end position="69"/>
    </location>
</feature>
<keyword evidence="1" id="KW-0805">Transcription regulation</keyword>
<feature type="region of interest" description="Disordered" evidence="5">
    <location>
        <begin position="618"/>
        <end position="640"/>
    </location>
</feature>
<evidence type="ECO:0000256" key="5">
    <source>
        <dbReference type="SAM" id="MobiDB-lite"/>
    </source>
</evidence>
<dbReference type="PROSITE" id="PS51745">
    <property type="entry name" value="PB1"/>
    <property type="match status" value="1"/>
</dbReference>
<organism evidence="8 9">
    <name type="scientific">Artemisia annua</name>
    <name type="common">Sweet wormwood</name>
    <dbReference type="NCBI Taxonomy" id="35608"/>
    <lineage>
        <taxon>Eukaryota</taxon>
        <taxon>Viridiplantae</taxon>
        <taxon>Streptophyta</taxon>
        <taxon>Embryophyta</taxon>
        <taxon>Tracheophyta</taxon>
        <taxon>Spermatophyta</taxon>
        <taxon>Magnoliopsida</taxon>
        <taxon>eudicotyledons</taxon>
        <taxon>Gunneridae</taxon>
        <taxon>Pentapetalae</taxon>
        <taxon>asterids</taxon>
        <taxon>campanulids</taxon>
        <taxon>Asterales</taxon>
        <taxon>Asteraceae</taxon>
        <taxon>Asteroideae</taxon>
        <taxon>Anthemideae</taxon>
        <taxon>Artemisiinae</taxon>
        <taxon>Artemisia</taxon>
    </lineage>
</organism>
<reference evidence="8 9" key="1">
    <citation type="journal article" date="2018" name="Mol. Plant">
        <title>The genome of Artemisia annua provides insight into the evolution of Asteraceae family and artemisinin biosynthesis.</title>
        <authorList>
            <person name="Shen Q."/>
            <person name="Zhang L."/>
            <person name="Liao Z."/>
            <person name="Wang S."/>
            <person name="Yan T."/>
            <person name="Shi P."/>
            <person name="Liu M."/>
            <person name="Fu X."/>
            <person name="Pan Q."/>
            <person name="Wang Y."/>
            <person name="Lv Z."/>
            <person name="Lu X."/>
            <person name="Zhang F."/>
            <person name="Jiang W."/>
            <person name="Ma Y."/>
            <person name="Chen M."/>
            <person name="Hao X."/>
            <person name="Li L."/>
            <person name="Tang Y."/>
            <person name="Lv G."/>
            <person name="Zhou Y."/>
            <person name="Sun X."/>
            <person name="Brodelius P.E."/>
            <person name="Rose J.K.C."/>
            <person name="Tang K."/>
        </authorList>
    </citation>
    <scope>NUCLEOTIDE SEQUENCE [LARGE SCALE GENOMIC DNA]</scope>
    <source>
        <strain evidence="9">cv. Huhao1</strain>
        <tissue evidence="8">Leaf</tissue>
    </source>
</reference>
<name>A0A2U1N5Z1_ARTAN</name>
<evidence type="ECO:0000256" key="2">
    <source>
        <dbReference type="ARBA" id="ARBA00023125"/>
    </source>
</evidence>
<dbReference type="InterPro" id="IPR053793">
    <property type="entry name" value="PB1-like"/>
</dbReference>
<gene>
    <name evidence="8" type="ORF">CTI12_AA301100</name>
</gene>
<feature type="compositionally biased region" description="Low complexity" evidence="5">
    <location>
        <begin position="43"/>
        <end position="52"/>
    </location>
</feature>
<dbReference type="Pfam" id="PF00564">
    <property type="entry name" value="PB1"/>
    <property type="match status" value="1"/>
</dbReference>
<dbReference type="SUPFAM" id="SSF54277">
    <property type="entry name" value="CAD &amp; PB1 domains"/>
    <property type="match status" value="1"/>
</dbReference>
<evidence type="ECO:0000313" key="9">
    <source>
        <dbReference type="Proteomes" id="UP000245207"/>
    </source>
</evidence>
<feature type="compositionally biased region" description="Basic and acidic residues" evidence="5">
    <location>
        <begin position="26"/>
        <end position="42"/>
    </location>
</feature>
<sequence>MSATLKVPTLGVVACGVVAWTRKKGANRDQHSHDQHSRDQRARSGGLRSGGLDLKRGANRDQRDVDSSKGGVLLRSHIAQAQAATVYMYFESCPVSMALFGQSQSVDSAYREKPSCSGPRSVLSTDQNKDLLWNKVSLEPPTVSFSGESRYLTPLWVSRKEEPLNELYEIIRAVLKQLVLRAQHVLVQFWSPRVVGKRQILTTLDQPFGFGLPVEELYFYRKESEQNLFLVCKDDEEQDISPPARVFRRGLPEWTPDVTNYLPKHFPQQDCAIRCNLHGYLALPIFDSTTPLCIGVLELLMSSKNTDYTFEVQQVHKALKLQNLTCPQTFDCATPQVLSECRQNVWDKIRCILKSVCDIHKLPLAQTWAVSPHNSFVSHEKTLQKSCSSFDTKCIGKVCMSTTSLPFYVRDMGMWPFREACKMQHLDKSRSFVGRAMLAHGSSYCEDITQLCEDEYPLVYNARMSGLTGCFTIFLHSIEGDNGDYVLEFFLPLNSKDSRHVLNLVQTLKQMIVVASGFELGEISPIQITESPRDETCLSLSVEPQSIHISSTTTTKTLAFGMDSTDSESVLANVVKTDSADGQSQCSSKENYTNDMSDNVNIVNSRENDNAASYSIVTNQNPSDTITDAGEKSKKRGRKRKIDSLTMEAVVQHVGKPISQAAESFGVCRSTLKRFCRENGILSWSKLCQSKKTSCDTESKSESIYQVAQLMVKATFKGDMIKFRFPISSGLLELENEVAQRLDLKGKTLIIKYKDEENDWLRITCDDDLQSLPEFLASNTTIRLIVELASN</sequence>
<dbReference type="InterPro" id="IPR000270">
    <property type="entry name" value="PB1_dom"/>
</dbReference>
<proteinExistence type="predicted"/>
<dbReference type="AlphaFoldDB" id="A0A2U1N5Z1"/>
<accession>A0A2U1N5Z1</accession>
<keyword evidence="3" id="KW-0804">Transcription</keyword>
<dbReference type="Gene3D" id="3.10.20.90">
    <property type="entry name" value="Phosphatidylinositol 3-kinase Catalytic Subunit, Chain A, domain 1"/>
    <property type="match status" value="1"/>
</dbReference>
<dbReference type="InterPro" id="IPR003035">
    <property type="entry name" value="RWP-RK_dom"/>
</dbReference>
<dbReference type="PANTHER" id="PTHR32002">
    <property type="entry name" value="PROTEIN NLP8"/>
    <property type="match status" value="1"/>
</dbReference>
<dbReference type="EMBL" id="PKPP01003537">
    <property type="protein sequence ID" value="PWA68930.1"/>
    <property type="molecule type" value="Genomic_DNA"/>
</dbReference>
<evidence type="ECO:0000256" key="3">
    <source>
        <dbReference type="ARBA" id="ARBA00023163"/>
    </source>
</evidence>
<dbReference type="PROSITE" id="PS51519">
    <property type="entry name" value="RWP_RK"/>
    <property type="match status" value="1"/>
</dbReference>
<keyword evidence="9" id="KW-1185">Reference proteome</keyword>
<keyword evidence="4" id="KW-0539">Nucleus</keyword>
<dbReference type="InterPro" id="IPR055081">
    <property type="entry name" value="NLP1-9_GAF"/>
</dbReference>
<dbReference type="SMART" id="SM00666">
    <property type="entry name" value="PB1"/>
    <property type="match status" value="1"/>
</dbReference>
<evidence type="ECO:0000256" key="4">
    <source>
        <dbReference type="ARBA" id="ARBA00023242"/>
    </source>
</evidence>
<dbReference type="GO" id="GO:0003677">
    <property type="term" value="F:DNA binding"/>
    <property type="evidence" value="ECO:0007669"/>
    <property type="project" value="UniProtKB-KW"/>
</dbReference>
<feature type="compositionally biased region" description="Basic and acidic residues" evidence="5">
    <location>
        <begin position="53"/>
        <end position="67"/>
    </location>
</feature>